<name>X0WCH6_9ZZZZ</name>
<sequence>NFKVLSAVVQGQVMEAFPVDRQAFGEYGITLPYNLTQSYINEINSLLKEPREYPPGDPLEKELRTPLLPAVDVPGEQIEDEKLLLADKLRASPDFANVSEEDILAMAEQRARDSLIARSIQGRLIYAGPQVLDRRFQAPMPQASIEDIWQAQVSLWAMQDIIEAIRLTNARAIQGLQSPSVADSAVKRLMRIQVYGYGIDENSLTGRACCEDYDVLRYRFIVVLPPRQIPALARELMSLNYHAIVNVSTKATYIRP</sequence>
<dbReference type="EMBL" id="BARS01038286">
    <property type="protein sequence ID" value="GAG20907.1"/>
    <property type="molecule type" value="Genomic_DNA"/>
</dbReference>
<gene>
    <name evidence="1" type="ORF">S01H1_58607</name>
</gene>
<proteinExistence type="predicted"/>
<protein>
    <submittedName>
        <fullName evidence="1">Uncharacterized protein</fullName>
    </submittedName>
</protein>
<organism evidence="1">
    <name type="scientific">marine sediment metagenome</name>
    <dbReference type="NCBI Taxonomy" id="412755"/>
    <lineage>
        <taxon>unclassified sequences</taxon>
        <taxon>metagenomes</taxon>
        <taxon>ecological metagenomes</taxon>
    </lineage>
</organism>
<comment type="caution">
    <text evidence="1">The sequence shown here is derived from an EMBL/GenBank/DDBJ whole genome shotgun (WGS) entry which is preliminary data.</text>
</comment>
<feature type="non-terminal residue" evidence="1">
    <location>
        <position position="1"/>
    </location>
</feature>
<reference evidence="1" key="1">
    <citation type="journal article" date="2014" name="Front. Microbiol.">
        <title>High frequency of phylogenetically diverse reductive dehalogenase-homologous genes in deep subseafloor sedimentary metagenomes.</title>
        <authorList>
            <person name="Kawai M."/>
            <person name="Futagami T."/>
            <person name="Toyoda A."/>
            <person name="Takaki Y."/>
            <person name="Nishi S."/>
            <person name="Hori S."/>
            <person name="Arai W."/>
            <person name="Tsubouchi T."/>
            <person name="Morono Y."/>
            <person name="Uchiyama I."/>
            <person name="Ito T."/>
            <person name="Fujiyama A."/>
            <person name="Inagaki F."/>
            <person name="Takami H."/>
        </authorList>
    </citation>
    <scope>NUCLEOTIDE SEQUENCE</scope>
    <source>
        <strain evidence="1">Expedition CK06-06</strain>
    </source>
</reference>
<dbReference type="AlphaFoldDB" id="X0WCH6"/>
<feature type="non-terminal residue" evidence="1">
    <location>
        <position position="256"/>
    </location>
</feature>
<accession>X0WCH6</accession>
<evidence type="ECO:0000313" key="1">
    <source>
        <dbReference type="EMBL" id="GAG20907.1"/>
    </source>
</evidence>